<dbReference type="SUPFAM" id="SSF88946">
    <property type="entry name" value="Sigma2 domain of RNA polymerase sigma factors"/>
    <property type="match status" value="1"/>
</dbReference>
<evidence type="ECO:0000259" key="7">
    <source>
        <dbReference type="Pfam" id="PF04545"/>
    </source>
</evidence>
<dbReference type="InterPro" id="IPR013324">
    <property type="entry name" value="RNA_pol_sigma_r3/r4-like"/>
</dbReference>
<feature type="domain" description="RNA polymerase sigma-70 region 2" evidence="6">
    <location>
        <begin position="34"/>
        <end position="103"/>
    </location>
</feature>
<evidence type="ECO:0000256" key="1">
    <source>
        <dbReference type="ARBA" id="ARBA00023015"/>
    </source>
</evidence>
<dbReference type="Gene3D" id="1.20.140.160">
    <property type="match status" value="1"/>
</dbReference>
<dbReference type="RefSeq" id="WP_027700821.1">
    <property type="nucleotide sequence ID" value="NZ_BAAACS010000006.1"/>
</dbReference>
<evidence type="ECO:0000259" key="5">
    <source>
        <dbReference type="Pfam" id="PF04539"/>
    </source>
</evidence>
<organism evidence="8 9">
    <name type="scientific">Metaclostridioides mangenotii</name>
    <dbReference type="NCBI Taxonomy" id="1540"/>
    <lineage>
        <taxon>Bacteria</taxon>
        <taxon>Bacillati</taxon>
        <taxon>Bacillota</taxon>
        <taxon>Clostridia</taxon>
        <taxon>Peptostreptococcales</taxon>
        <taxon>Peptostreptococcaceae</taxon>
        <taxon>Metaclostridioides</taxon>
    </lineage>
</organism>
<dbReference type="Proteomes" id="UP000767291">
    <property type="component" value="Unassembled WGS sequence"/>
</dbReference>
<evidence type="ECO:0000256" key="2">
    <source>
        <dbReference type="ARBA" id="ARBA00023082"/>
    </source>
</evidence>
<keyword evidence="9" id="KW-1185">Reference proteome</keyword>
<dbReference type="NCBIfam" id="TIGR02980">
    <property type="entry name" value="SigBFG"/>
    <property type="match status" value="1"/>
</dbReference>
<evidence type="ECO:0000256" key="4">
    <source>
        <dbReference type="ARBA" id="ARBA00023163"/>
    </source>
</evidence>
<evidence type="ECO:0000259" key="6">
    <source>
        <dbReference type="Pfam" id="PF04542"/>
    </source>
</evidence>
<feature type="domain" description="RNA polymerase sigma-70 region 3" evidence="5">
    <location>
        <begin position="113"/>
        <end position="179"/>
    </location>
</feature>
<dbReference type="PANTHER" id="PTHR30385">
    <property type="entry name" value="SIGMA FACTOR F FLAGELLAR"/>
    <property type="match status" value="1"/>
</dbReference>
<dbReference type="NCBIfam" id="TIGR02937">
    <property type="entry name" value="sigma70-ECF"/>
    <property type="match status" value="1"/>
</dbReference>
<reference evidence="8 9" key="1">
    <citation type="submission" date="2021-03" db="EMBL/GenBank/DDBJ databases">
        <title>Genomic Encyclopedia of Type Strains, Phase IV (KMG-IV): sequencing the most valuable type-strain genomes for metagenomic binning, comparative biology and taxonomic classification.</title>
        <authorList>
            <person name="Goeker M."/>
        </authorList>
    </citation>
    <scope>NUCLEOTIDE SEQUENCE [LARGE SCALE GENOMIC DNA]</scope>
    <source>
        <strain evidence="8 9">DSM 1289</strain>
    </source>
</reference>
<protein>
    <submittedName>
        <fullName evidence="8">RNA polymerase sigma-B factor</fullName>
    </submittedName>
</protein>
<dbReference type="InterPro" id="IPR014322">
    <property type="entry name" value="RNA_pol_sigma-B/F/G"/>
</dbReference>
<keyword evidence="1" id="KW-0805">Transcription regulation</keyword>
<gene>
    <name evidence="8" type="ORF">J2Z43_002973</name>
</gene>
<accession>A0ABS4EF01</accession>
<dbReference type="InterPro" id="IPR007624">
    <property type="entry name" value="RNA_pol_sigma70_r3"/>
</dbReference>
<dbReference type="Pfam" id="PF04542">
    <property type="entry name" value="Sigma70_r2"/>
    <property type="match status" value="1"/>
</dbReference>
<dbReference type="Pfam" id="PF04545">
    <property type="entry name" value="Sigma70_r4"/>
    <property type="match status" value="1"/>
</dbReference>
<sequence>MKNVANATNYLNMDTKELFKLYKDSRNREIRNILVEKYLYLARLLSKKYANKGVEYEDIYQVASLALIYAIDRYDIDKGFEFSSFATPTIVGEIKKYFRDKVWALRVPRRIQELNKKISEARIKLEQENKKYPKVKDIADYIGCTQEEVLEAMEASYGYQPMSLDSSSKDDSDDKDITLIDRIGKEDIDFSNIEYNDYINKFMDTLNELELKIFKDRYFEEKTQSSIAKELEISQMSVSRLEKKVIDKLKKDYKKNYY</sequence>
<dbReference type="PANTHER" id="PTHR30385:SF4">
    <property type="entry name" value="RNA POLYMERASE SIGMA-E FACTOR"/>
    <property type="match status" value="1"/>
</dbReference>
<dbReference type="Pfam" id="PF04539">
    <property type="entry name" value="Sigma70_r3"/>
    <property type="match status" value="1"/>
</dbReference>
<dbReference type="CDD" id="cd06171">
    <property type="entry name" value="Sigma70_r4"/>
    <property type="match status" value="1"/>
</dbReference>
<dbReference type="InterPro" id="IPR014284">
    <property type="entry name" value="RNA_pol_sigma-70_dom"/>
</dbReference>
<name>A0ABS4EF01_9FIRM</name>
<dbReference type="EMBL" id="JAGGJX010000009">
    <property type="protein sequence ID" value="MBP1856520.1"/>
    <property type="molecule type" value="Genomic_DNA"/>
</dbReference>
<keyword evidence="3" id="KW-0238">DNA-binding</keyword>
<dbReference type="InterPro" id="IPR007630">
    <property type="entry name" value="RNA_pol_sigma70_r4"/>
</dbReference>
<proteinExistence type="predicted"/>
<keyword evidence="2" id="KW-0731">Sigma factor</keyword>
<comment type="caution">
    <text evidence="8">The sequence shown here is derived from an EMBL/GenBank/DDBJ whole genome shotgun (WGS) entry which is preliminary data.</text>
</comment>
<dbReference type="InterPro" id="IPR007627">
    <property type="entry name" value="RNA_pol_sigma70_r2"/>
</dbReference>
<keyword evidence="4" id="KW-0804">Transcription</keyword>
<evidence type="ECO:0000313" key="8">
    <source>
        <dbReference type="EMBL" id="MBP1856520.1"/>
    </source>
</evidence>
<dbReference type="SUPFAM" id="SSF88659">
    <property type="entry name" value="Sigma3 and sigma4 domains of RNA polymerase sigma factors"/>
    <property type="match status" value="2"/>
</dbReference>
<dbReference type="InterPro" id="IPR013325">
    <property type="entry name" value="RNA_pol_sigma_r2"/>
</dbReference>
<evidence type="ECO:0000256" key="3">
    <source>
        <dbReference type="ARBA" id="ARBA00023125"/>
    </source>
</evidence>
<dbReference type="Gene3D" id="1.20.120.1810">
    <property type="match status" value="1"/>
</dbReference>
<evidence type="ECO:0000313" key="9">
    <source>
        <dbReference type="Proteomes" id="UP000767291"/>
    </source>
</evidence>
<feature type="domain" description="RNA polymerase sigma-70 region 4" evidence="7">
    <location>
        <begin position="203"/>
        <end position="251"/>
    </location>
</feature>